<sequence length="545" mass="61471">MVVVKKPTYPGTPAFDAPYSPYNTSNKADEDDKNAIVHVFAINHSWKIVNGYIAALLFAATVALAITSLILDFKTREFPTSIVTHTLRPWNEYGGLEDALKAITTGSTSSSRVQALWHWAKCDQYITDKHVPHQHDPYTLAGVSVNNSVWVPGGCNCIAQVAHALGNTWVSTQTTSPTLSEVKDMIHFCAYEGDMPYQYDVVKTAYRPLYYFYYFMFVATSAIVMANFLHSSNSETIKTMIKNNVDPKTALDESKSLLRKLVLYFVLTFIVVIVFTGLFLGIKNSCDQDICNFDPVTTLSLMSVFLVILFVLVIPYFYQSSKTHIVDALRMMVNGEHDSYTIAYRDANDATVYKVSDSLNSQAQLEQLWLDVMLVPAMVALSIGTVLTRQWTDNGILYYYAVLVGFFTVVSMSNDWMTSFWTRSLRLSGDLGMKGSAVYDHYQGYKDMVTYVQLFILVALIFTAVPTESITAYSYILFYNWLYFVFGLFAVYMLPDFINDRAALNIHTVTAMKQTAVLLLVFTLVITLSVTEWVKKDIFAYQGLV</sequence>
<keyword evidence="1" id="KW-1133">Transmembrane helix</keyword>
<dbReference type="RefSeq" id="XP_005823115.1">
    <property type="nucleotide sequence ID" value="XM_005823058.1"/>
</dbReference>
<dbReference type="HOGENOM" id="CLU_512378_0_0_1"/>
<organism evidence="2">
    <name type="scientific">Guillardia theta (strain CCMP2712)</name>
    <name type="common">Cryptophyte</name>
    <dbReference type="NCBI Taxonomy" id="905079"/>
    <lineage>
        <taxon>Eukaryota</taxon>
        <taxon>Cryptophyceae</taxon>
        <taxon>Pyrenomonadales</taxon>
        <taxon>Geminigeraceae</taxon>
        <taxon>Guillardia</taxon>
    </lineage>
</organism>
<dbReference type="AlphaFoldDB" id="L1IK06"/>
<feature type="transmembrane region" description="Helical" evidence="1">
    <location>
        <begin position="472"/>
        <end position="494"/>
    </location>
</feature>
<dbReference type="Proteomes" id="UP000011087">
    <property type="component" value="Unassembled WGS sequence"/>
</dbReference>
<name>L1IK06_GUITC</name>
<evidence type="ECO:0000313" key="2">
    <source>
        <dbReference type="EMBL" id="EKX36135.1"/>
    </source>
</evidence>
<keyword evidence="4" id="KW-1185">Reference proteome</keyword>
<protein>
    <submittedName>
        <fullName evidence="2 3">Uncharacterized protein</fullName>
    </submittedName>
</protein>
<gene>
    <name evidence="2" type="ORF">GUITHDRAFT_117643</name>
</gene>
<accession>L1IK06</accession>
<feature type="transmembrane region" description="Helical" evidence="1">
    <location>
        <begin position="515"/>
        <end position="534"/>
    </location>
</feature>
<keyword evidence="1" id="KW-0472">Membrane</keyword>
<reference evidence="4" key="2">
    <citation type="submission" date="2012-11" db="EMBL/GenBank/DDBJ databases">
        <authorList>
            <person name="Kuo A."/>
            <person name="Curtis B.A."/>
            <person name="Tanifuji G."/>
            <person name="Burki F."/>
            <person name="Gruber A."/>
            <person name="Irimia M."/>
            <person name="Maruyama S."/>
            <person name="Arias M.C."/>
            <person name="Ball S.G."/>
            <person name="Gile G.H."/>
            <person name="Hirakawa Y."/>
            <person name="Hopkins J.F."/>
            <person name="Rensing S.A."/>
            <person name="Schmutz J."/>
            <person name="Symeonidi A."/>
            <person name="Elias M."/>
            <person name="Eveleigh R.J."/>
            <person name="Herman E.K."/>
            <person name="Klute M.J."/>
            <person name="Nakayama T."/>
            <person name="Obornik M."/>
            <person name="Reyes-Prieto A."/>
            <person name="Armbrust E.V."/>
            <person name="Aves S.J."/>
            <person name="Beiko R.G."/>
            <person name="Coutinho P."/>
            <person name="Dacks J.B."/>
            <person name="Durnford D.G."/>
            <person name="Fast N.M."/>
            <person name="Green B.R."/>
            <person name="Grisdale C."/>
            <person name="Hempe F."/>
            <person name="Henrissat B."/>
            <person name="Hoppner M.P."/>
            <person name="Ishida K.-I."/>
            <person name="Kim E."/>
            <person name="Koreny L."/>
            <person name="Kroth P.G."/>
            <person name="Liu Y."/>
            <person name="Malik S.-B."/>
            <person name="Maier U.G."/>
            <person name="McRose D."/>
            <person name="Mock T."/>
            <person name="Neilson J.A."/>
            <person name="Onodera N.T."/>
            <person name="Poole A.M."/>
            <person name="Pritham E.J."/>
            <person name="Richards T.A."/>
            <person name="Rocap G."/>
            <person name="Roy S.W."/>
            <person name="Sarai C."/>
            <person name="Schaack S."/>
            <person name="Shirato S."/>
            <person name="Slamovits C.H."/>
            <person name="Spencer D.F."/>
            <person name="Suzuki S."/>
            <person name="Worden A.Z."/>
            <person name="Zauner S."/>
            <person name="Barry K."/>
            <person name="Bell C."/>
            <person name="Bharti A.K."/>
            <person name="Crow J.A."/>
            <person name="Grimwood J."/>
            <person name="Kramer R."/>
            <person name="Lindquist E."/>
            <person name="Lucas S."/>
            <person name="Salamov A."/>
            <person name="McFadden G.I."/>
            <person name="Lane C.E."/>
            <person name="Keeling P.J."/>
            <person name="Gray M.W."/>
            <person name="Grigoriev I.V."/>
            <person name="Archibald J.M."/>
        </authorList>
    </citation>
    <scope>NUCLEOTIDE SEQUENCE</scope>
    <source>
        <strain evidence="4">CCMP2712</strain>
    </source>
</reference>
<feature type="transmembrane region" description="Helical" evidence="1">
    <location>
        <begin position="211"/>
        <end position="230"/>
    </location>
</feature>
<evidence type="ECO:0000313" key="3">
    <source>
        <dbReference type="EnsemblProtists" id="EKX36135"/>
    </source>
</evidence>
<feature type="transmembrane region" description="Helical" evidence="1">
    <location>
        <begin position="261"/>
        <end position="280"/>
    </location>
</feature>
<evidence type="ECO:0000313" key="4">
    <source>
        <dbReference type="Proteomes" id="UP000011087"/>
    </source>
</evidence>
<keyword evidence="1" id="KW-0812">Transmembrane</keyword>
<dbReference type="EMBL" id="JH993078">
    <property type="protein sequence ID" value="EKX36135.1"/>
    <property type="molecule type" value="Genomic_DNA"/>
</dbReference>
<evidence type="ECO:0000256" key="1">
    <source>
        <dbReference type="SAM" id="Phobius"/>
    </source>
</evidence>
<feature type="transmembrane region" description="Helical" evidence="1">
    <location>
        <begin position="397"/>
        <end position="417"/>
    </location>
</feature>
<reference evidence="2 4" key="1">
    <citation type="journal article" date="2012" name="Nature">
        <title>Algal genomes reveal evolutionary mosaicism and the fate of nucleomorphs.</title>
        <authorList>
            <consortium name="DOE Joint Genome Institute"/>
            <person name="Curtis B.A."/>
            <person name="Tanifuji G."/>
            <person name="Burki F."/>
            <person name="Gruber A."/>
            <person name="Irimia M."/>
            <person name="Maruyama S."/>
            <person name="Arias M.C."/>
            <person name="Ball S.G."/>
            <person name="Gile G.H."/>
            <person name="Hirakawa Y."/>
            <person name="Hopkins J.F."/>
            <person name="Kuo A."/>
            <person name="Rensing S.A."/>
            <person name="Schmutz J."/>
            <person name="Symeonidi A."/>
            <person name="Elias M."/>
            <person name="Eveleigh R.J."/>
            <person name="Herman E.K."/>
            <person name="Klute M.J."/>
            <person name="Nakayama T."/>
            <person name="Obornik M."/>
            <person name="Reyes-Prieto A."/>
            <person name="Armbrust E.V."/>
            <person name="Aves S.J."/>
            <person name="Beiko R.G."/>
            <person name="Coutinho P."/>
            <person name="Dacks J.B."/>
            <person name="Durnford D.G."/>
            <person name="Fast N.M."/>
            <person name="Green B.R."/>
            <person name="Grisdale C.J."/>
            <person name="Hempel F."/>
            <person name="Henrissat B."/>
            <person name="Hoppner M.P."/>
            <person name="Ishida K."/>
            <person name="Kim E."/>
            <person name="Koreny L."/>
            <person name="Kroth P.G."/>
            <person name="Liu Y."/>
            <person name="Malik S.B."/>
            <person name="Maier U.G."/>
            <person name="McRose D."/>
            <person name="Mock T."/>
            <person name="Neilson J.A."/>
            <person name="Onodera N.T."/>
            <person name="Poole A.M."/>
            <person name="Pritham E.J."/>
            <person name="Richards T.A."/>
            <person name="Rocap G."/>
            <person name="Roy S.W."/>
            <person name="Sarai C."/>
            <person name="Schaack S."/>
            <person name="Shirato S."/>
            <person name="Slamovits C.H."/>
            <person name="Spencer D.F."/>
            <person name="Suzuki S."/>
            <person name="Worden A.Z."/>
            <person name="Zauner S."/>
            <person name="Barry K."/>
            <person name="Bell C."/>
            <person name="Bharti A.K."/>
            <person name="Crow J.A."/>
            <person name="Grimwood J."/>
            <person name="Kramer R."/>
            <person name="Lindquist E."/>
            <person name="Lucas S."/>
            <person name="Salamov A."/>
            <person name="McFadden G.I."/>
            <person name="Lane C.E."/>
            <person name="Keeling P.J."/>
            <person name="Gray M.W."/>
            <person name="Grigoriev I.V."/>
            <person name="Archibald J.M."/>
        </authorList>
    </citation>
    <scope>NUCLEOTIDE SEQUENCE</scope>
    <source>
        <strain evidence="2 4">CCMP2712</strain>
    </source>
</reference>
<feature type="transmembrane region" description="Helical" evidence="1">
    <location>
        <begin position="448"/>
        <end position="466"/>
    </location>
</feature>
<dbReference type="GeneID" id="17292879"/>
<feature type="transmembrane region" description="Helical" evidence="1">
    <location>
        <begin position="52"/>
        <end position="71"/>
    </location>
</feature>
<feature type="transmembrane region" description="Helical" evidence="1">
    <location>
        <begin position="300"/>
        <end position="318"/>
    </location>
</feature>
<dbReference type="PaxDb" id="55529-EKX36135"/>
<dbReference type="EnsemblProtists" id="EKX36135">
    <property type="protein sequence ID" value="EKX36135"/>
    <property type="gene ID" value="GUITHDRAFT_117643"/>
</dbReference>
<proteinExistence type="predicted"/>
<feature type="transmembrane region" description="Helical" evidence="1">
    <location>
        <begin position="368"/>
        <end position="391"/>
    </location>
</feature>
<reference evidence="3" key="3">
    <citation type="submission" date="2015-06" db="UniProtKB">
        <authorList>
            <consortium name="EnsemblProtists"/>
        </authorList>
    </citation>
    <scope>IDENTIFICATION</scope>
</reference>
<dbReference type="KEGG" id="gtt:GUITHDRAFT_117643"/>